<evidence type="ECO:0000313" key="1">
    <source>
        <dbReference type="EMBL" id="GGG08710.1"/>
    </source>
</evidence>
<gene>
    <name evidence="1" type="ORF">GCM10010913_33100</name>
</gene>
<keyword evidence="2" id="KW-1185">Reference proteome</keyword>
<organism evidence="1 2">
    <name type="scientific">Paenibacillus aceti</name>
    <dbReference type="NCBI Taxonomy" id="1820010"/>
    <lineage>
        <taxon>Bacteria</taxon>
        <taxon>Bacillati</taxon>
        <taxon>Bacillota</taxon>
        <taxon>Bacilli</taxon>
        <taxon>Bacillales</taxon>
        <taxon>Paenibacillaceae</taxon>
        <taxon>Paenibacillus</taxon>
    </lineage>
</organism>
<protein>
    <submittedName>
        <fullName evidence="1">Uncharacterized protein</fullName>
    </submittedName>
</protein>
<comment type="caution">
    <text evidence="1">The sequence shown here is derived from an EMBL/GenBank/DDBJ whole genome shotgun (WGS) entry which is preliminary data.</text>
</comment>
<sequence>MRALFRVFKNGGNRMIQRNLIECTIDLAQPYTELTATISAVISALPDADTRLSVLRALDDAVTTALLALEGGEEDDE</sequence>
<reference evidence="2" key="1">
    <citation type="journal article" date="2019" name="Int. J. Syst. Evol. Microbiol.">
        <title>The Global Catalogue of Microorganisms (GCM) 10K type strain sequencing project: providing services to taxonomists for standard genome sequencing and annotation.</title>
        <authorList>
            <consortium name="The Broad Institute Genomics Platform"/>
            <consortium name="The Broad Institute Genome Sequencing Center for Infectious Disease"/>
            <person name="Wu L."/>
            <person name="Ma J."/>
        </authorList>
    </citation>
    <scope>NUCLEOTIDE SEQUENCE [LARGE SCALE GENOMIC DNA]</scope>
    <source>
        <strain evidence="2">CGMCC 1.15420</strain>
    </source>
</reference>
<name>A0ABQ1W2H4_9BACL</name>
<evidence type="ECO:0000313" key="2">
    <source>
        <dbReference type="Proteomes" id="UP000608420"/>
    </source>
</evidence>
<accession>A0ABQ1W2H4</accession>
<proteinExistence type="predicted"/>
<dbReference type="Proteomes" id="UP000608420">
    <property type="component" value="Unassembled WGS sequence"/>
</dbReference>
<dbReference type="EMBL" id="BMIW01000026">
    <property type="protein sequence ID" value="GGG08710.1"/>
    <property type="molecule type" value="Genomic_DNA"/>
</dbReference>